<dbReference type="InterPro" id="IPR014729">
    <property type="entry name" value="Rossmann-like_a/b/a_fold"/>
</dbReference>
<evidence type="ECO:0000313" key="9">
    <source>
        <dbReference type="EMBL" id="MFD1788853.1"/>
    </source>
</evidence>
<dbReference type="Gene3D" id="3.40.50.620">
    <property type="entry name" value="HUPs"/>
    <property type="match status" value="1"/>
</dbReference>
<dbReference type="PIRSF" id="PIRSF001589">
    <property type="entry name" value="Asn_synthetase_glu-h"/>
    <property type="match status" value="1"/>
</dbReference>
<dbReference type="SUPFAM" id="SSF52402">
    <property type="entry name" value="Adenine nucleotide alpha hydrolases-like"/>
    <property type="match status" value="1"/>
</dbReference>
<evidence type="ECO:0000256" key="6">
    <source>
        <dbReference type="ARBA" id="ARBA00022962"/>
    </source>
</evidence>
<evidence type="ECO:0000259" key="8">
    <source>
        <dbReference type="PROSITE" id="PS51278"/>
    </source>
</evidence>
<dbReference type="PROSITE" id="PS51278">
    <property type="entry name" value="GATASE_TYPE_2"/>
    <property type="match status" value="1"/>
</dbReference>
<dbReference type="Gene3D" id="3.60.20.10">
    <property type="entry name" value="Glutamine Phosphoribosylpyrophosphate, subunit 1, domain 1"/>
    <property type="match status" value="1"/>
</dbReference>
<reference evidence="10" key="1">
    <citation type="journal article" date="2019" name="Int. J. Syst. Evol. Microbiol.">
        <title>The Global Catalogue of Microorganisms (GCM) 10K type strain sequencing project: providing services to taxonomists for standard genome sequencing and annotation.</title>
        <authorList>
            <consortium name="The Broad Institute Genomics Platform"/>
            <consortium name="The Broad Institute Genome Sequencing Center for Infectious Disease"/>
            <person name="Wu L."/>
            <person name="Ma J."/>
        </authorList>
    </citation>
    <scope>NUCLEOTIDE SEQUENCE [LARGE SCALE GENOMIC DNA]</scope>
    <source>
        <strain evidence="10">Q85</strain>
    </source>
</reference>
<evidence type="ECO:0000256" key="2">
    <source>
        <dbReference type="ARBA" id="ARBA00005752"/>
    </source>
</evidence>
<protein>
    <recommendedName>
        <fullName evidence="3">asparagine synthase (glutamine-hydrolyzing)</fullName>
        <ecNumber evidence="3">6.3.5.4</ecNumber>
    </recommendedName>
</protein>
<dbReference type="NCBIfam" id="TIGR01536">
    <property type="entry name" value="asn_synth_AEB"/>
    <property type="match status" value="1"/>
</dbReference>
<dbReference type="InterPro" id="IPR006426">
    <property type="entry name" value="Asn_synth_AEB"/>
</dbReference>
<dbReference type="Pfam" id="PF00733">
    <property type="entry name" value="Asn_synthase"/>
    <property type="match status" value="1"/>
</dbReference>
<dbReference type="Pfam" id="PF13537">
    <property type="entry name" value="GATase_7"/>
    <property type="match status" value="1"/>
</dbReference>
<proteinExistence type="inferred from homology"/>
<dbReference type="SUPFAM" id="SSF56235">
    <property type="entry name" value="N-terminal nucleophile aminohydrolases (Ntn hydrolases)"/>
    <property type="match status" value="1"/>
</dbReference>
<evidence type="ECO:0000256" key="4">
    <source>
        <dbReference type="ARBA" id="ARBA00022741"/>
    </source>
</evidence>
<dbReference type="Proteomes" id="UP001597283">
    <property type="component" value="Unassembled WGS sequence"/>
</dbReference>
<dbReference type="InterPro" id="IPR029055">
    <property type="entry name" value="Ntn_hydrolases_N"/>
</dbReference>
<dbReference type="InterPro" id="IPR051786">
    <property type="entry name" value="ASN_synthetase/amidase"/>
</dbReference>
<keyword evidence="10" id="KW-1185">Reference proteome</keyword>
<keyword evidence="9" id="KW-0436">Ligase</keyword>
<dbReference type="RefSeq" id="WP_380941228.1">
    <property type="nucleotide sequence ID" value="NZ_JBHUFC010000006.1"/>
</dbReference>
<dbReference type="EC" id="6.3.5.4" evidence="3"/>
<evidence type="ECO:0000256" key="5">
    <source>
        <dbReference type="ARBA" id="ARBA00022840"/>
    </source>
</evidence>
<name>A0ABW4NFD3_9SPHN</name>
<dbReference type="PANTHER" id="PTHR43284">
    <property type="entry name" value="ASPARAGINE SYNTHETASE (GLUTAMINE-HYDROLYZING)"/>
    <property type="match status" value="1"/>
</dbReference>
<accession>A0ABW4NFD3</accession>
<comment type="similarity">
    <text evidence="2">Belongs to the asparagine synthetase family.</text>
</comment>
<organism evidence="9 10">
    <name type="scientific">Sphingomonas floccifaciens</name>
    <dbReference type="NCBI Taxonomy" id="1844115"/>
    <lineage>
        <taxon>Bacteria</taxon>
        <taxon>Pseudomonadati</taxon>
        <taxon>Pseudomonadota</taxon>
        <taxon>Alphaproteobacteria</taxon>
        <taxon>Sphingomonadales</taxon>
        <taxon>Sphingomonadaceae</taxon>
        <taxon>Sphingomonas</taxon>
    </lineage>
</organism>
<evidence type="ECO:0000256" key="7">
    <source>
        <dbReference type="ARBA" id="ARBA00048741"/>
    </source>
</evidence>
<evidence type="ECO:0000256" key="3">
    <source>
        <dbReference type="ARBA" id="ARBA00012737"/>
    </source>
</evidence>
<dbReference type="PANTHER" id="PTHR43284:SF1">
    <property type="entry name" value="ASPARAGINE SYNTHETASE"/>
    <property type="match status" value="1"/>
</dbReference>
<comment type="caution">
    <text evidence="9">The sequence shown here is derived from an EMBL/GenBank/DDBJ whole genome shotgun (WGS) entry which is preliminary data.</text>
</comment>
<comment type="catalytic activity">
    <reaction evidence="7">
        <text>L-aspartate + L-glutamine + ATP + H2O = L-asparagine + L-glutamate + AMP + diphosphate + H(+)</text>
        <dbReference type="Rhea" id="RHEA:12228"/>
        <dbReference type="ChEBI" id="CHEBI:15377"/>
        <dbReference type="ChEBI" id="CHEBI:15378"/>
        <dbReference type="ChEBI" id="CHEBI:29985"/>
        <dbReference type="ChEBI" id="CHEBI:29991"/>
        <dbReference type="ChEBI" id="CHEBI:30616"/>
        <dbReference type="ChEBI" id="CHEBI:33019"/>
        <dbReference type="ChEBI" id="CHEBI:58048"/>
        <dbReference type="ChEBI" id="CHEBI:58359"/>
        <dbReference type="ChEBI" id="CHEBI:456215"/>
        <dbReference type="EC" id="6.3.5.4"/>
    </reaction>
</comment>
<dbReference type="CDD" id="cd01991">
    <property type="entry name" value="Asn_synthase_B_C"/>
    <property type="match status" value="1"/>
</dbReference>
<evidence type="ECO:0000313" key="10">
    <source>
        <dbReference type="Proteomes" id="UP001597283"/>
    </source>
</evidence>
<keyword evidence="5" id="KW-0067">ATP-binding</keyword>
<dbReference type="InterPro" id="IPR001962">
    <property type="entry name" value="Asn_synthase"/>
</dbReference>
<gene>
    <name evidence="9" type="primary">asnB</name>
    <name evidence="9" type="ORF">ACFSC3_14910</name>
</gene>
<comment type="pathway">
    <text evidence="1">Amino-acid biosynthesis; L-asparagine biosynthesis; L-asparagine from L-aspartate (L-Gln route): step 1/1.</text>
</comment>
<dbReference type="GO" id="GO:0004066">
    <property type="term" value="F:asparagine synthase (glutamine-hydrolyzing) activity"/>
    <property type="evidence" value="ECO:0007669"/>
    <property type="project" value="UniProtKB-EC"/>
</dbReference>
<keyword evidence="4" id="KW-0547">Nucleotide-binding</keyword>
<evidence type="ECO:0000256" key="1">
    <source>
        <dbReference type="ARBA" id="ARBA00005187"/>
    </source>
</evidence>
<dbReference type="InterPro" id="IPR017932">
    <property type="entry name" value="GATase_2_dom"/>
</dbReference>
<feature type="domain" description="Glutamine amidotransferase type-2" evidence="8">
    <location>
        <begin position="2"/>
        <end position="212"/>
    </location>
</feature>
<dbReference type="CDD" id="cd00712">
    <property type="entry name" value="AsnB"/>
    <property type="match status" value="1"/>
</dbReference>
<dbReference type="InterPro" id="IPR033738">
    <property type="entry name" value="AsnB_N"/>
</dbReference>
<keyword evidence="6" id="KW-0315">Glutamine amidotransferase</keyword>
<sequence>MSGTAGIFYPGTPKPVDPARIAMMLDALAHRGPDGAGVWTGSGVGLGHRRLATIDVAGSPQPMQAGALTITYDGAIFNFAELRAELQEKGARFATSGDAEVLLHGWHAWGAGLLDRLIGMFAFAIHDADANTLTLVRDRLGVKPLHYVELSDGAIAFASELKGLLVHPLVRREVDVRAVDDFMALGYVPDHACIVAGVKKLPAAGLLHLERGRPIPAPRRWWDIDFTTRATGSPRELEAELVDRLRSAVRCGMVADVPLGAFLSGDLDSSAIVALMAEASPRAVKTLSLGFEKAASAHAVAERFATDHRRGSPVQDDLSLIDNLVAAFDEPFAEPSAFATYRLSELARGSVAIALSGDGADEAFAGHRRYRLHAIEDSVRSLLPGEMRQTMFGTLGRLCPDADWMPRPLRAKSMFLSLADDGAAAYAHAVGMTTPEARDRLYGDAFRRSLGGYRAEDAVIATMRTAPARTALDAAQYTDMHHQLPGNVLTRVDRMSMINGLELRLPLLDHRLLEFAATLPDRLRIHGGQGKWLMRKAMVPWLPKDILYRPEPTPVSPISGWFRRDLASEAASLSKSPVLGAWFERATLDRLSEDHLAGRADHGLLLWQLLMLDRSVRRMFS</sequence>
<dbReference type="EMBL" id="JBHUFC010000006">
    <property type="protein sequence ID" value="MFD1788853.1"/>
    <property type="molecule type" value="Genomic_DNA"/>
</dbReference>